<keyword evidence="10" id="KW-1185">Reference proteome</keyword>
<keyword evidence="5 8" id="KW-1133">Transmembrane helix</keyword>
<proteinExistence type="inferred from homology"/>
<dbReference type="AlphaFoldDB" id="A0A6P6YGF9"/>
<feature type="transmembrane region" description="Helical" evidence="8">
    <location>
        <begin position="64"/>
        <end position="85"/>
    </location>
</feature>
<accession>A0A6P6YGF9</accession>
<reference evidence="11" key="1">
    <citation type="submission" date="2025-08" db="UniProtKB">
        <authorList>
            <consortium name="RefSeq"/>
        </authorList>
    </citation>
    <scope>IDENTIFICATION</scope>
    <source>
        <strain evidence="11">Airmid</strain>
    </source>
</reference>
<dbReference type="FunCoup" id="A0A6P6YGF9">
    <property type="interactions" value="493"/>
</dbReference>
<feature type="transmembrane region" description="Helical" evidence="8">
    <location>
        <begin position="6"/>
        <end position="27"/>
    </location>
</feature>
<organism evidence="10 11">
    <name type="scientific">Dermatophagoides pteronyssinus</name>
    <name type="common">European house dust mite</name>
    <dbReference type="NCBI Taxonomy" id="6956"/>
    <lineage>
        <taxon>Eukaryota</taxon>
        <taxon>Metazoa</taxon>
        <taxon>Ecdysozoa</taxon>
        <taxon>Arthropoda</taxon>
        <taxon>Chelicerata</taxon>
        <taxon>Arachnida</taxon>
        <taxon>Acari</taxon>
        <taxon>Acariformes</taxon>
        <taxon>Sarcoptiformes</taxon>
        <taxon>Astigmata</taxon>
        <taxon>Psoroptidia</taxon>
        <taxon>Analgoidea</taxon>
        <taxon>Pyroglyphidae</taxon>
        <taxon>Dermatophagoidinae</taxon>
        <taxon>Dermatophagoides</taxon>
    </lineage>
</organism>
<evidence type="ECO:0000313" key="10">
    <source>
        <dbReference type="Proteomes" id="UP000515146"/>
    </source>
</evidence>
<evidence type="ECO:0000256" key="2">
    <source>
        <dbReference type="ARBA" id="ARBA00007414"/>
    </source>
</evidence>
<evidence type="ECO:0000256" key="1">
    <source>
        <dbReference type="ARBA" id="ARBA00004653"/>
    </source>
</evidence>
<dbReference type="OrthoDB" id="68581at2759"/>
<sequence length="275" mass="31930">MGYYCDVAFIINIIVMPFRFLAEKILLRLFYGPRNRYQPLSSTSVASKQQQFQDELGIVSFQRLSIITSALPLFGFIFCVVWSLMFNFVDSTSTHCGVAEYLPSVSASTGSFSPQKYLWRSTIALHSSPRYLVTYIYYRAFHDSKKLLIINWIEISALLGLSVVSSTESFLFHANCFLLFISTSFLGMFIHLLQDKLWSIFKMKIFCTNTLAWIFALFFYVRHNDYCETGVYSLFAASEYVFVLTNILFHFQAYYDFYDTKISLCRIYGDTKFSV</sequence>
<gene>
    <name evidence="11" type="primary">LOC113798070</name>
</gene>
<dbReference type="Proteomes" id="UP000515146">
    <property type="component" value="Unplaced"/>
</dbReference>
<keyword evidence="7 8" id="KW-0472">Membrane</keyword>
<comment type="subcellular location">
    <subcellularLocation>
        <location evidence="1">Golgi apparatus membrane</location>
        <topology evidence="1">Multi-pass membrane protein</topology>
    </subcellularLocation>
</comment>
<dbReference type="PANTHER" id="PTHR12892">
    <property type="entry name" value="FGF RECEPTOR ACTIVATING PROTEIN 1"/>
    <property type="match status" value="1"/>
</dbReference>
<evidence type="ECO:0000256" key="5">
    <source>
        <dbReference type="ARBA" id="ARBA00022989"/>
    </source>
</evidence>
<dbReference type="InterPro" id="IPR019402">
    <property type="entry name" value="CWH43_N"/>
</dbReference>
<keyword evidence="3" id="KW-0337">GPI-anchor biosynthesis</keyword>
<dbReference type="PANTHER" id="PTHR12892:SF11">
    <property type="entry name" value="POST-GPI ATTACHMENT TO PROTEINS FACTOR 2"/>
    <property type="match status" value="1"/>
</dbReference>
<evidence type="ECO:0000256" key="3">
    <source>
        <dbReference type="ARBA" id="ARBA00022502"/>
    </source>
</evidence>
<feature type="domain" description="CWH43-like N-terminal" evidence="9">
    <location>
        <begin position="61"/>
        <end position="259"/>
    </location>
</feature>
<feature type="transmembrane region" description="Helical" evidence="8">
    <location>
        <begin position="147"/>
        <end position="164"/>
    </location>
</feature>
<evidence type="ECO:0000259" key="9">
    <source>
        <dbReference type="Pfam" id="PF10277"/>
    </source>
</evidence>
<dbReference type="RefSeq" id="XP_027204355.1">
    <property type="nucleotide sequence ID" value="XM_027348554.1"/>
</dbReference>
<feature type="transmembrane region" description="Helical" evidence="8">
    <location>
        <begin position="229"/>
        <end position="251"/>
    </location>
</feature>
<dbReference type="GO" id="GO:0006506">
    <property type="term" value="P:GPI anchor biosynthetic process"/>
    <property type="evidence" value="ECO:0007669"/>
    <property type="project" value="UniProtKB-KW"/>
</dbReference>
<feature type="transmembrane region" description="Helical" evidence="8">
    <location>
        <begin position="170"/>
        <end position="193"/>
    </location>
</feature>
<dbReference type="OMA" id="CEPYVFS"/>
<keyword evidence="6" id="KW-0333">Golgi apparatus</keyword>
<dbReference type="InParanoid" id="A0A6P6YGF9"/>
<feature type="transmembrane region" description="Helical" evidence="8">
    <location>
        <begin position="205"/>
        <end position="223"/>
    </location>
</feature>
<evidence type="ECO:0000256" key="4">
    <source>
        <dbReference type="ARBA" id="ARBA00022692"/>
    </source>
</evidence>
<name>A0A6P6YGF9_DERPT</name>
<dbReference type="Pfam" id="PF10277">
    <property type="entry name" value="Frag1"/>
    <property type="match status" value="1"/>
</dbReference>
<evidence type="ECO:0000256" key="7">
    <source>
        <dbReference type="ARBA" id="ARBA00023136"/>
    </source>
</evidence>
<dbReference type="InterPro" id="IPR039545">
    <property type="entry name" value="PGAP2"/>
</dbReference>
<dbReference type="KEGG" id="dpte:113798070"/>
<comment type="similarity">
    <text evidence="2">Belongs to the PGAP2 family.</text>
</comment>
<evidence type="ECO:0000313" key="11">
    <source>
        <dbReference type="RefSeq" id="XP_027204355.1"/>
    </source>
</evidence>
<keyword evidence="4 8" id="KW-0812">Transmembrane</keyword>
<dbReference type="GO" id="GO:0000139">
    <property type="term" value="C:Golgi membrane"/>
    <property type="evidence" value="ECO:0007669"/>
    <property type="project" value="UniProtKB-SubCell"/>
</dbReference>
<evidence type="ECO:0000256" key="8">
    <source>
        <dbReference type="SAM" id="Phobius"/>
    </source>
</evidence>
<protein>
    <submittedName>
        <fullName evidence="11">Post-GPI attachment to proteins factor 2-like</fullName>
    </submittedName>
</protein>
<evidence type="ECO:0000256" key="6">
    <source>
        <dbReference type="ARBA" id="ARBA00023034"/>
    </source>
</evidence>
<dbReference type="GO" id="GO:0005789">
    <property type="term" value="C:endoplasmic reticulum membrane"/>
    <property type="evidence" value="ECO:0007669"/>
    <property type="project" value="TreeGrafter"/>
</dbReference>